<dbReference type="SUPFAM" id="SSF48452">
    <property type="entry name" value="TPR-like"/>
    <property type="match status" value="2"/>
</dbReference>
<dbReference type="InterPro" id="IPR019734">
    <property type="entry name" value="TPR_rpt"/>
</dbReference>
<evidence type="ECO:0000256" key="10">
    <source>
        <dbReference type="PROSITE-ProRule" id="PRU00339"/>
    </source>
</evidence>
<dbReference type="EMBL" id="JWZX01002776">
    <property type="protein sequence ID" value="KOO26998.1"/>
    <property type="molecule type" value="Genomic_DNA"/>
</dbReference>
<dbReference type="GO" id="GO:0030150">
    <property type="term" value="P:protein import into mitochondrial matrix"/>
    <property type="evidence" value="ECO:0007669"/>
    <property type="project" value="TreeGrafter"/>
</dbReference>
<protein>
    <submittedName>
        <fullName evidence="12">Mitochondrial proteins import receptor</fullName>
    </submittedName>
</protein>
<dbReference type="AlphaFoldDB" id="A0A0M0JL81"/>
<keyword evidence="8" id="KW-0472">Membrane</keyword>
<dbReference type="PROSITE" id="PS50005">
    <property type="entry name" value="TPR"/>
    <property type="match status" value="3"/>
</dbReference>
<evidence type="ECO:0000256" key="9">
    <source>
        <dbReference type="ARBA" id="ARBA00038030"/>
    </source>
</evidence>
<keyword evidence="6" id="KW-1133">Transmembrane helix</keyword>
<dbReference type="Pfam" id="PF13432">
    <property type="entry name" value="TPR_16"/>
    <property type="match status" value="1"/>
</dbReference>
<feature type="repeat" description="TPR" evidence="10">
    <location>
        <begin position="182"/>
        <end position="215"/>
    </location>
</feature>
<dbReference type="Proteomes" id="UP000037460">
    <property type="component" value="Unassembled WGS sequence"/>
</dbReference>
<evidence type="ECO:0000256" key="4">
    <source>
        <dbReference type="ARBA" id="ARBA00022787"/>
    </source>
</evidence>
<dbReference type="Pfam" id="PF13181">
    <property type="entry name" value="TPR_8"/>
    <property type="match status" value="1"/>
</dbReference>
<dbReference type="PANTHER" id="PTHR46208:SF1">
    <property type="entry name" value="MITOCHONDRIAL IMPORT RECEPTOR SUBUNIT TOM70"/>
    <property type="match status" value="1"/>
</dbReference>
<dbReference type="OrthoDB" id="2942533at2759"/>
<dbReference type="GO" id="GO:0030943">
    <property type="term" value="F:mitochondrion targeting sequence binding"/>
    <property type="evidence" value="ECO:0007669"/>
    <property type="project" value="TreeGrafter"/>
</dbReference>
<dbReference type="InterPro" id="IPR011990">
    <property type="entry name" value="TPR-like_helical_dom_sf"/>
</dbReference>
<evidence type="ECO:0000256" key="2">
    <source>
        <dbReference type="ARBA" id="ARBA00022692"/>
    </source>
</evidence>
<keyword evidence="3" id="KW-0677">Repeat</keyword>
<dbReference type="GO" id="GO:0008320">
    <property type="term" value="F:protein transmembrane transporter activity"/>
    <property type="evidence" value="ECO:0007669"/>
    <property type="project" value="TreeGrafter"/>
</dbReference>
<evidence type="ECO:0000256" key="6">
    <source>
        <dbReference type="ARBA" id="ARBA00022989"/>
    </source>
</evidence>
<accession>A0A0M0JL81</accession>
<gene>
    <name evidence="12" type="ORF">Ctob_009645</name>
</gene>
<comment type="similarity">
    <text evidence="9">Belongs to the Tom70 family.</text>
</comment>
<dbReference type="Gene3D" id="1.25.40.10">
    <property type="entry name" value="Tetratricopeptide repeat domain"/>
    <property type="match status" value="1"/>
</dbReference>
<feature type="region of interest" description="Disordered" evidence="11">
    <location>
        <begin position="87"/>
        <end position="106"/>
    </location>
</feature>
<proteinExistence type="inferred from homology"/>
<dbReference type="Pfam" id="PF00515">
    <property type="entry name" value="TPR_1"/>
    <property type="match status" value="1"/>
</dbReference>
<keyword evidence="2" id="KW-0812">Transmembrane</keyword>
<evidence type="ECO:0000256" key="1">
    <source>
        <dbReference type="ARBA" id="ARBA00004572"/>
    </source>
</evidence>
<evidence type="ECO:0000256" key="5">
    <source>
        <dbReference type="ARBA" id="ARBA00022803"/>
    </source>
</evidence>
<dbReference type="PROSITE" id="PS50293">
    <property type="entry name" value="TPR_REGION"/>
    <property type="match status" value="1"/>
</dbReference>
<dbReference type="GO" id="GO:0045039">
    <property type="term" value="P:protein insertion into mitochondrial inner membrane"/>
    <property type="evidence" value="ECO:0007669"/>
    <property type="project" value="TreeGrafter"/>
</dbReference>
<evidence type="ECO:0000256" key="7">
    <source>
        <dbReference type="ARBA" id="ARBA00023128"/>
    </source>
</evidence>
<keyword evidence="13" id="KW-1185">Reference proteome</keyword>
<sequence length="401" mass="44001">MRCLPSASFIATFVDSFRKIRELIRSARPSTAELTSALESAADGAARAALLVQRALGRMQAREYEDAFRDWASAVSLISALGDVDRPPAAAGPSDKQRQSTLQMWSSADGPSPAFAMSMLGMFLHLRGNYDQAMSCYDEALKLDPKATEVLIKRSSLWFEKEQVPKAFADFDKAIAIDPKQADIFCHRGQLHMLQQDLQKAVTDLKKSVKLDNGSLLSRLQLGMAHHRLKQLAEARAVFQEAEARFPDSPDALNYHGEFLVETGDLAGAAEKFRKALDVSGGCFAISHVNLGVLDLHQEGGHSPDIEGALARFAQAIEADALCETAHVHMAHLMLQQNKWAEAVACFDKALALLRVKQEVEETYAMREAAAAQLSLLTSAPDIYEPVMERQRALMAGMQMG</sequence>
<comment type="subcellular location">
    <subcellularLocation>
        <location evidence="1">Mitochondrion outer membrane</location>
        <topology evidence="1">Single-pass membrane protein</topology>
    </subcellularLocation>
</comment>
<dbReference type="PANTHER" id="PTHR46208">
    <property type="entry name" value="MITOCHONDRIAL IMPORT RECEPTOR SUBUNIT TOM70"/>
    <property type="match status" value="1"/>
</dbReference>
<evidence type="ECO:0000313" key="13">
    <source>
        <dbReference type="Proteomes" id="UP000037460"/>
    </source>
</evidence>
<reference evidence="13" key="1">
    <citation type="journal article" date="2015" name="PLoS Genet.">
        <title>Genome Sequence and Transcriptome Analyses of Chrysochromulina tobin: Metabolic Tools for Enhanced Algal Fitness in the Prominent Order Prymnesiales (Haptophyceae).</title>
        <authorList>
            <person name="Hovde B.T."/>
            <person name="Deodato C.R."/>
            <person name="Hunsperger H.M."/>
            <person name="Ryken S.A."/>
            <person name="Yost W."/>
            <person name="Jha R.K."/>
            <person name="Patterson J."/>
            <person name="Monnat R.J. Jr."/>
            <person name="Barlow S.B."/>
            <person name="Starkenburg S.R."/>
            <person name="Cattolico R.A."/>
        </authorList>
    </citation>
    <scope>NUCLEOTIDE SEQUENCE</scope>
    <source>
        <strain evidence="13">CCMP291</strain>
    </source>
</reference>
<keyword evidence="12" id="KW-0675">Receptor</keyword>
<organism evidence="12 13">
    <name type="scientific">Chrysochromulina tobinii</name>
    <dbReference type="NCBI Taxonomy" id="1460289"/>
    <lineage>
        <taxon>Eukaryota</taxon>
        <taxon>Haptista</taxon>
        <taxon>Haptophyta</taxon>
        <taxon>Prymnesiophyceae</taxon>
        <taxon>Prymnesiales</taxon>
        <taxon>Chrysochromulinaceae</taxon>
        <taxon>Chrysochromulina</taxon>
    </lineage>
</organism>
<evidence type="ECO:0000256" key="3">
    <source>
        <dbReference type="ARBA" id="ARBA00022737"/>
    </source>
</evidence>
<evidence type="ECO:0000256" key="11">
    <source>
        <dbReference type="SAM" id="MobiDB-lite"/>
    </source>
</evidence>
<keyword evidence="4" id="KW-1000">Mitochondrion outer membrane</keyword>
<dbReference type="GO" id="GO:0005741">
    <property type="term" value="C:mitochondrial outer membrane"/>
    <property type="evidence" value="ECO:0007669"/>
    <property type="project" value="UniProtKB-SubCell"/>
</dbReference>
<evidence type="ECO:0000256" key="8">
    <source>
        <dbReference type="ARBA" id="ARBA00023136"/>
    </source>
</evidence>
<name>A0A0M0JL81_9EUKA</name>
<dbReference type="SMART" id="SM00028">
    <property type="entry name" value="TPR"/>
    <property type="match status" value="7"/>
</dbReference>
<evidence type="ECO:0000313" key="12">
    <source>
        <dbReference type="EMBL" id="KOO26998.1"/>
    </source>
</evidence>
<keyword evidence="7" id="KW-0496">Mitochondrion</keyword>
<keyword evidence="5 10" id="KW-0802">TPR repeat</keyword>
<comment type="caution">
    <text evidence="12">The sequence shown here is derived from an EMBL/GenBank/DDBJ whole genome shotgun (WGS) entry which is preliminary data.</text>
</comment>
<feature type="repeat" description="TPR" evidence="10">
    <location>
        <begin position="148"/>
        <end position="181"/>
    </location>
</feature>
<feature type="repeat" description="TPR" evidence="10">
    <location>
        <begin position="114"/>
        <end position="147"/>
    </location>
</feature>